<keyword evidence="6 8" id="KW-0472">Membrane</keyword>
<evidence type="ECO:0000256" key="4">
    <source>
        <dbReference type="ARBA" id="ARBA00022692"/>
    </source>
</evidence>
<dbReference type="RefSeq" id="WP_093854399.1">
    <property type="nucleotide sequence ID" value="NZ_JAVRER010000021.1"/>
</dbReference>
<dbReference type="Proteomes" id="UP001183607">
    <property type="component" value="Unassembled WGS sequence"/>
</dbReference>
<feature type="transmembrane region" description="Helical" evidence="8">
    <location>
        <begin position="344"/>
        <end position="362"/>
    </location>
</feature>
<sequence length="411" mass="44103">MSAVETGRREPAGHDEDVRGTAIWWVLLALLAAGVAVTLVLIFGTGLSGADIAVYRGGGRTLLDGDSLYDYASSNSLGFTYPPFMALLFTPLGLVSMDVATVVWAVLSVAALEAVLWIVLGAAGVYRRNRLKLVFFGTLAALTLAPVSANSWTGQINNFLMLFVVADLVLAKGRWRGVGIGIAAGIKLTPLIFIPYLLMTRQLRAALTAAASFAGTVLVGFVFLPGDSSRYWFDAFLDIKRVIVFEEAWGFNQSMLAVLRRLPGGAEHLWLPLAVIVGIGGLLVAAWATRRGHELAGILACALTGLIISPVSWPFHWVWFAPLLVLCAVRAWRSGLVSERIGVVLLWLALAATSYWTFMTFFDQPIPAAPNVGFGNLFVPVSLVVLAALAVYLRNETSGDARPRGSRGTGL</sequence>
<feature type="transmembrane region" description="Helical" evidence="8">
    <location>
        <begin position="295"/>
        <end position="311"/>
    </location>
</feature>
<accession>A0ABD5E6C6</accession>
<evidence type="ECO:0000256" key="6">
    <source>
        <dbReference type="ARBA" id="ARBA00023136"/>
    </source>
</evidence>
<feature type="transmembrane region" description="Helical" evidence="8">
    <location>
        <begin position="102"/>
        <end position="126"/>
    </location>
</feature>
<dbReference type="EMBL" id="JAVRER010000021">
    <property type="protein sequence ID" value="MDT0416855.1"/>
    <property type="molecule type" value="Genomic_DNA"/>
</dbReference>
<keyword evidence="2" id="KW-1003">Cell membrane</keyword>
<feature type="transmembrane region" description="Helical" evidence="8">
    <location>
        <begin position="22"/>
        <end position="47"/>
    </location>
</feature>
<evidence type="ECO:0000313" key="9">
    <source>
        <dbReference type="EMBL" id="MDT0416855.1"/>
    </source>
</evidence>
<feature type="transmembrane region" description="Helical" evidence="8">
    <location>
        <begin position="205"/>
        <end position="224"/>
    </location>
</feature>
<comment type="similarity">
    <text evidence="7">Belongs to the glycosyltransferase 87 family.</text>
</comment>
<dbReference type="GO" id="GO:0005886">
    <property type="term" value="C:plasma membrane"/>
    <property type="evidence" value="ECO:0007669"/>
    <property type="project" value="UniProtKB-SubCell"/>
</dbReference>
<reference evidence="10" key="1">
    <citation type="submission" date="2023-07" db="EMBL/GenBank/DDBJ databases">
        <title>30 novel species of actinomycetes from the DSMZ collection.</title>
        <authorList>
            <person name="Nouioui I."/>
        </authorList>
    </citation>
    <scope>NUCLEOTIDE SEQUENCE [LARGE SCALE GENOMIC DNA]</scope>
    <source>
        <strain evidence="10">DSM 41982</strain>
    </source>
</reference>
<gene>
    <name evidence="9" type="ORF">RM574_15290</name>
</gene>
<dbReference type="AlphaFoldDB" id="A0ABD5E6C6"/>
<evidence type="ECO:0000256" key="7">
    <source>
        <dbReference type="ARBA" id="ARBA00024033"/>
    </source>
</evidence>
<feature type="transmembrane region" description="Helical" evidence="8">
    <location>
        <begin position="317"/>
        <end position="332"/>
    </location>
</feature>
<feature type="transmembrane region" description="Helical" evidence="8">
    <location>
        <begin position="374"/>
        <end position="393"/>
    </location>
</feature>
<comment type="subcellular location">
    <subcellularLocation>
        <location evidence="1">Cell membrane</location>
        <topology evidence="1">Multi-pass membrane protein</topology>
    </subcellularLocation>
</comment>
<comment type="caution">
    <text evidence="9">The sequence shown here is derived from an EMBL/GenBank/DDBJ whole genome shotgun (WGS) entry which is preliminary data.</text>
</comment>
<protein>
    <submittedName>
        <fullName evidence="9">Glycosyltransferase 87 family protein</fullName>
    </submittedName>
</protein>
<evidence type="ECO:0000313" key="10">
    <source>
        <dbReference type="Proteomes" id="UP001183607"/>
    </source>
</evidence>
<proteinExistence type="inferred from homology"/>
<keyword evidence="5 8" id="KW-1133">Transmembrane helix</keyword>
<feature type="transmembrane region" description="Helical" evidence="8">
    <location>
        <begin position="269"/>
        <end position="288"/>
    </location>
</feature>
<organism evidence="9 10">
    <name type="scientific">Streptomyces evansiae</name>
    <dbReference type="NCBI Taxonomy" id="3075535"/>
    <lineage>
        <taxon>Bacteria</taxon>
        <taxon>Bacillati</taxon>
        <taxon>Actinomycetota</taxon>
        <taxon>Actinomycetes</taxon>
        <taxon>Kitasatosporales</taxon>
        <taxon>Streptomycetaceae</taxon>
        <taxon>Streptomyces</taxon>
    </lineage>
</organism>
<feature type="transmembrane region" description="Helical" evidence="8">
    <location>
        <begin position="133"/>
        <end position="153"/>
    </location>
</feature>
<evidence type="ECO:0000256" key="3">
    <source>
        <dbReference type="ARBA" id="ARBA00022679"/>
    </source>
</evidence>
<evidence type="ECO:0000256" key="5">
    <source>
        <dbReference type="ARBA" id="ARBA00022989"/>
    </source>
</evidence>
<keyword evidence="4 8" id="KW-0812">Transmembrane</keyword>
<name>A0ABD5E6C6_9ACTN</name>
<evidence type="ECO:0000256" key="1">
    <source>
        <dbReference type="ARBA" id="ARBA00004651"/>
    </source>
</evidence>
<dbReference type="InterPro" id="IPR018584">
    <property type="entry name" value="GT87"/>
</dbReference>
<evidence type="ECO:0000256" key="2">
    <source>
        <dbReference type="ARBA" id="ARBA00022475"/>
    </source>
</evidence>
<feature type="transmembrane region" description="Helical" evidence="8">
    <location>
        <begin position="173"/>
        <end position="198"/>
    </location>
</feature>
<dbReference type="GO" id="GO:0016740">
    <property type="term" value="F:transferase activity"/>
    <property type="evidence" value="ECO:0007669"/>
    <property type="project" value="UniProtKB-KW"/>
</dbReference>
<evidence type="ECO:0000256" key="8">
    <source>
        <dbReference type="SAM" id="Phobius"/>
    </source>
</evidence>
<keyword evidence="3" id="KW-0808">Transferase</keyword>
<dbReference type="Pfam" id="PF09594">
    <property type="entry name" value="GT87"/>
    <property type="match status" value="1"/>
</dbReference>